<evidence type="ECO:0000256" key="2">
    <source>
        <dbReference type="ARBA" id="ARBA00023002"/>
    </source>
</evidence>
<dbReference type="AlphaFoldDB" id="A0A0S6W6J8"/>
<gene>
    <name evidence="3" type="ORF">U27_02096</name>
</gene>
<proteinExistence type="inferred from homology"/>
<dbReference type="InterPro" id="IPR036291">
    <property type="entry name" value="NAD(P)-bd_dom_sf"/>
</dbReference>
<dbReference type="GO" id="GO:0048038">
    <property type="term" value="F:quinone binding"/>
    <property type="evidence" value="ECO:0007669"/>
    <property type="project" value="TreeGrafter"/>
</dbReference>
<protein>
    <submittedName>
        <fullName evidence="3">3-oxoacyl-acyl carrier protein reductase</fullName>
    </submittedName>
</protein>
<dbReference type="GO" id="GO:0006633">
    <property type="term" value="P:fatty acid biosynthetic process"/>
    <property type="evidence" value="ECO:0007669"/>
    <property type="project" value="TreeGrafter"/>
</dbReference>
<dbReference type="STRING" id="1499967.U27_02096"/>
<sequence>MGIYQDLKGKRIVITGAASGIGFATAQRFVEEEAQVIIFDWNQGALDQALALVPDLKAGLMVDVSSPEQVQAGFEQVDELVGGIDVLISNAGISVRKPFLEIEYAQWSRILRINLDGMFLCAQQAIRRMKKQREGVVLFTASVNGLEGHPLYTDYNASKAGIILMAKTLALEFAPWLRVNAVCPGYTLTPMQKTEYTQEMMDAVNADIPMNRHAAPEEIAAFFAFLASNQAPYITGQALAIDGGGTSGQYLKGLDQE</sequence>
<evidence type="ECO:0000313" key="4">
    <source>
        <dbReference type="Proteomes" id="UP000030661"/>
    </source>
</evidence>
<organism evidence="3">
    <name type="scientific">Vecturithrix granuli</name>
    <dbReference type="NCBI Taxonomy" id="1499967"/>
    <lineage>
        <taxon>Bacteria</taxon>
        <taxon>Candidatus Moduliflexota</taxon>
        <taxon>Candidatus Vecturitrichia</taxon>
        <taxon>Candidatus Vecturitrichales</taxon>
        <taxon>Candidatus Vecturitrichaceae</taxon>
        <taxon>Candidatus Vecturithrix</taxon>
    </lineage>
</organism>
<dbReference type="InterPro" id="IPR002347">
    <property type="entry name" value="SDR_fam"/>
</dbReference>
<accession>A0A0S6W6J8</accession>
<dbReference type="CDD" id="cd05233">
    <property type="entry name" value="SDR_c"/>
    <property type="match status" value="1"/>
</dbReference>
<evidence type="ECO:0000313" key="3">
    <source>
        <dbReference type="EMBL" id="GAK55264.1"/>
    </source>
</evidence>
<dbReference type="PRINTS" id="PR00080">
    <property type="entry name" value="SDRFAMILY"/>
</dbReference>
<comment type="similarity">
    <text evidence="1">Belongs to the short-chain dehydrogenases/reductases (SDR) family.</text>
</comment>
<dbReference type="Pfam" id="PF13561">
    <property type="entry name" value="adh_short_C2"/>
    <property type="match status" value="1"/>
</dbReference>
<dbReference type="PROSITE" id="PS00061">
    <property type="entry name" value="ADH_SHORT"/>
    <property type="match status" value="1"/>
</dbReference>
<dbReference type="eggNOG" id="COG1028">
    <property type="taxonomic scope" value="Bacteria"/>
</dbReference>
<dbReference type="HOGENOM" id="CLU_010194_1_0_0"/>
<keyword evidence="4" id="KW-1185">Reference proteome</keyword>
<dbReference type="InterPro" id="IPR020904">
    <property type="entry name" value="Sc_DH/Rdtase_CS"/>
</dbReference>
<dbReference type="EMBL" id="DF820463">
    <property type="protein sequence ID" value="GAK55264.1"/>
    <property type="molecule type" value="Genomic_DNA"/>
</dbReference>
<dbReference type="Proteomes" id="UP000030661">
    <property type="component" value="Unassembled WGS sequence"/>
</dbReference>
<dbReference type="FunFam" id="3.40.50.720:FF:000084">
    <property type="entry name" value="Short-chain dehydrogenase reductase"/>
    <property type="match status" value="1"/>
</dbReference>
<reference evidence="3" key="1">
    <citation type="journal article" date="2015" name="PeerJ">
        <title>First genomic representation of candidate bacterial phylum KSB3 points to enhanced environmental sensing as a trigger of wastewater bulking.</title>
        <authorList>
            <person name="Sekiguchi Y."/>
            <person name="Ohashi A."/>
            <person name="Parks D.H."/>
            <person name="Yamauchi T."/>
            <person name="Tyson G.W."/>
            <person name="Hugenholtz P."/>
        </authorList>
    </citation>
    <scope>NUCLEOTIDE SEQUENCE [LARGE SCALE GENOMIC DNA]</scope>
</reference>
<dbReference type="PANTHER" id="PTHR42760">
    <property type="entry name" value="SHORT-CHAIN DEHYDROGENASES/REDUCTASES FAMILY MEMBER"/>
    <property type="match status" value="1"/>
</dbReference>
<dbReference type="SUPFAM" id="SSF51735">
    <property type="entry name" value="NAD(P)-binding Rossmann-fold domains"/>
    <property type="match status" value="1"/>
</dbReference>
<name>A0A0S6W6J8_VECG1</name>
<dbReference type="PRINTS" id="PR00081">
    <property type="entry name" value="GDHRDH"/>
</dbReference>
<dbReference type="PANTHER" id="PTHR42760:SF133">
    <property type="entry name" value="3-OXOACYL-[ACYL-CARRIER-PROTEIN] REDUCTASE"/>
    <property type="match status" value="1"/>
</dbReference>
<keyword evidence="2" id="KW-0560">Oxidoreductase</keyword>
<dbReference type="Gene3D" id="3.40.50.720">
    <property type="entry name" value="NAD(P)-binding Rossmann-like Domain"/>
    <property type="match status" value="1"/>
</dbReference>
<evidence type="ECO:0000256" key="1">
    <source>
        <dbReference type="ARBA" id="ARBA00006484"/>
    </source>
</evidence>
<dbReference type="GO" id="GO:0016616">
    <property type="term" value="F:oxidoreductase activity, acting on the CH-OH group of donors, NAD or NADP as acceptor"/>
    <property type="evidence" value="ECO:0007669"/>
    <property type="project" value="TreeGrafter"/>
</dbReference>
<dbReference type="NCBIfam" id="NF005559">
    <property type="entry name" value="PRK07231.1"/>
    <property type="match status" value="1"/>
</dbReference>